<feature type="coiled-coil region" evidence="1">
    <location>
        <begin position="96"/>
        <end position="130"/>
    </location>
</feature>
<sequence>MPPGAEMTGRAATPETIRIPSVPAAPNPPRTSGRSTKAPTTYAQEQEKAAAEKTEKRHRRNQPEASLRGSSTTEHVAILAGEQQTHAILQIILDTVRKSENLNKHLRQEIEAKHAEISMLREEIKGLRNEVLARSNHHMENMAGLEREYQGTLTEMWQELAEVKETLATLTTNPPGCACESQLEKIHAELLSLRVTTACSGPETSIGQSTGKSWASIVAATSLESSTTRATRADLGLPIW</sequence>
<organism evidence="3 4">
    <name type="scientific">Aspergillus niger</name>
    <dbReference type="NCBI Taxonomy" id="5061"/>
    <lineage>
        <taxon>Eukaryota</taxon>
        <taxon>Fungi</taxon>
        <taxon>Dikarya</taxon>
        <taxon>Ascomycota</taxon>
        <taxon>Pezizomycotina</taxon>
        <taxon>Eurotiomycetes</taxon>
        <taxon>Eurotiomycetidae</taxon>
        <taxon>Eurotiales</taxon>
        <taxon>Aspergillaceae</taxon>
        <taxon>Aspergillus</taxon>
        <taxon>Aspergillus subgen. Circumdati</taxon>
    </lineage>
</organism>
<evidence type="ECO:0000256" key="1">
    <source>
        <dbReference type="SAM" id="Coils"/>
    </source>
</evidence>
<comment type="caution">
    <text evidence="3">The sequence shown here is derived from an EMBL/GenBank/DDBJ whole genome shotgun (WGS) entry which is preliminary data.</text>
</comment>
<dbReference type="Proteomes" id="UP001144191">
    <property type="component" value="Unassembled WGS sequence"/>
</dbReference>
<feature type="region of interest" description="Disordered" evidence="2">
    <location>
        <begin position="1"/>
        <end position="72"/>
    </location>
</feature>
<proteinExistence type="predicted"/>
<dbReference type="EMBL" id="BRPB01000314">
    <property type="protein sequence ID" value="GLA56212.1"/>
    <property type="molecule type" value="Genomic_DNA"/>
</dbReference>
<evidence type="ECO:0000313" key="3">
    <source>
        <dbReference type="EMBL" id="GLA56212.1"/>
    </source>
</evidence>
<feature type="compositionally biased region" description="Polar residues" evidence="2">
    <location>
        <begin position="30"/>
        <end position="39"/>
    </location>
</feature>
<evidence type="ECO:0000256" key="2">
    <source>
        <dbReference type="SAM" id="MobiDB-lite"/>
    </source>
</evidence>
<reference evidence="3" key="1">
    <citation type="submission" date="2022-07" db="EMBL/GenBank/DDBJ databases">
        <title>Taxonomy of Aspergillus series Nigri: significant species reduction supported by multi-species coalescent approaches.</title>
        <authorList>
            <person name="Bian C."/>
            <person name="Kusuya Y."/>
            <person name="Sklenar F."/>
            <person name="D'hooge E."/>
            <person name="Yaguchi T."/>
            <person name="Takahashi H."/>
            <person name="Hubka V."/>
        </authorList>
    </citation>
    <scope>NUCLEOTIDE SEQUENCE</scope>
    <source>
        <strain evidence="3">IFM 63604</strain>
    </source>
</reference>
<keyword evidence="1" id="KW-0175">Coiled coil</keyword>
<evidence type="ECO:0000313" key="4">
    <source>
        <dbReference type="Proteomes" id="UP001144191"/>
    </source>
</evidence>
<feature type="compositionally biased region" description="Basic and acidic residues" evidence="2">
    <location>
        <begin position="45"/>
        <end position="55"/>
    </location>
</feature>
<gene>
    <name evidence="3" type="ORF">AnigIFM63604_005672</name>
</gene>
<name>A0A9W6AAS3_ASPNG</name>
<dbReference type="AlphaFoldDB" id="A0A9W6AAS3"/>
<accession>A0A9W6AAS3</accession>
<protein>
    <submittedName>
        <fullName evidence="3">Uncharacterized protein</fullName>
    </submittedName>
</protein>